<organism evidence="1 2">
    <name type="scientific">Cyclobacterium qasimii</name>
    <dbReference type="NCBI Taxonomy" id="1350429"/>
    <lineage>
        <taxon>Bacteria</taxon>
        <taxon>Pseudomonadati</taxon>
        <taxon>Bacteroidota</taxon>
        <taxon>Cytophagia</taxon>
        <taxon>Cytophagales</taxon>
        <taxon>Cyclobacteriaceae</taxon>
        <taxon>Cyclobacterium</taxon>
    </lineage>
</organism>
<keyword evidence="2" id="KW-1185">Reference proteome</keyword>
<dbReference type="RefSeq" id="WP_020890570.1">
    <property type="nucleotide sequence ID" value="NZ_BJYV01000004.1"/>
</dbReference>
<gene>
    <name evidence="1" type="ORF">CQA01_15200</name>
</gene>
<evidence type="ECO:0000313" key="2">
    <source>
        <dbReference type="Proteomes" id="UP000321301"/>
    </source>
</evidence>
<proteinExistence type="predicted"/>
<dbReference type="Proteomes" id="UP000321301">
    <property type="component" value="Unassembled WGS sequence"/>
</dbReference>
<accession>A0A512C9U8</accession>
<comment type="caution">
    <text evidence="1">The sequence shown here is derived from an EMBL/GenBank/DDBJ whole genome shotgun (WGS) entry which is preliminary data.</text>
</comment>
<dbReference type="EMBL" id="BJYV01000004">
    <property type="protein sequence ID" value="GEO20986.1"/>
    <property type="molecule type" value="Genomic_DNA"/>
</dbReference>
<reference evidence="1 2" key="1">
    <citation type="submission" date="2019-07" db="EMBL/GenBank/DDBJ databases">
        <title>Whole genome shotgun sequence of Cyclobacterium qasimii NBRC 106168.</title>
        <authorList>
            <person name="Hosoyama A."/>
            <person name="Uohara A."/>
            <person name="Ohji S."/>
            <person name="Ichikawa N."/>
        </authorList>
    </citation>
    <scope>NUCLEOTIDE SEQUENCE [LARGE SCALE GENOMIC DNA]</scope>
    <source>
        <strain evidence="1 2">NBRC 106168</strain>
    </source>
</reference>
<name>A0A512C9U8_9BACT</name>
<dbReference type="AlphaFoldDB" id="A0A512C9U8"/>
<evidence type="ECO:0000313" key="1">
    <source>
        <dbReference type="EMBL" id="GEO20986.1"/>
    </source>
</evidence>
<protein>
    <submittedName>
        <fullName evidence="1">Uncharacterized protein</fullName>
    </submittedName>
</protein>
<sequence>MGPSYTSLNLDQRGDEGVKEKWGENIYIINLSSKGEVKAGKMDFNIRQQ</sequence>